<evidence type="ECO:0000313" key="4">
    <source>
        <dbReference type="Proteomes" id="UP000054636"/>
    </source>
</evidence>
<feature type="transmembrane region" description="Helical" evidence="2">
    <location>
        <begin position="650"/>
        <end position="677"/>
    </location>
</feature>
<feature type="region of interest" description="Disordered" evidence="1">
    <location>
        <begin position="695"/>
        <end position="723"/>
    </location>
</feature>
<feature type="compositionally biased region" description="Basic residues" evidence="1">
    <location>
        <begin position="794"/>
        <end position="804"/>
    </location>
</feature>
<feature type="transmembrane region" description="Helical" evidence="2">
    <location>
        <begin position="399"/>
        <end position="421"/>
    </location>
</feature>
<protein>
    <submittedName>
        <fullName evidence="3">UDP-glucose:glycoprotein glucosyltransferase</fullName>
    </submittedName>
</protein>
<comment type="caution">
    <text evidence="3">The sequence shown here is derived from an EMBL/GenBank/DDBJ whole genome shotgun (WGS) entry which is preliminary data.</text>
</comment>
<feature type="transmembrane region" description="Helical" evidence="2">
    <location>
        <begin position="493"/>
        <end position="509"/>
    </location>
</feature>
<evidence type="ECO:0000256" key="1">
    <source>
        <dbReference type="SAM" id="MobiDB-lite"/>
    </source>
</evidence>
<evidence type="ECO:0000256" key="2">
    <source>
        <dbReference type="SAM" id="Phobius"/>
    </source>
</evidence>
<dbReference type="Proteomes" id="UP000054636">
    <property type="component" value="Unassembled WGS sequence"/>
</dbReference>
<feature type="compositionally biased region" description="Polar residues" evidence="1">
    <location>
        <begin position="768"/>
        <end position="779"/>
    </location>
</feature>
<proteinExistence type="predicted"/>
<evidence type="ECO:0000313" key="3">
    <source>
        <dbReference type="EMBL" id="KUF90254.1"/>
    </source>
</evidence>
<keyword evidence="2" id="KW-0812">Transmembrane</keyword>
<dbReference type="PANTHER" id="PTHR11319:SF35">
    <property type="entry name" value="OUTER MEMBRANE PROTEIN PMPC-RELATED"/>
    <property type="match status" value="1"/>
</dbReference>
<gene>
    <name evidence="3" type="ORF">AM588_10002611</name>
</gene>
<dbReference type="EMBL" id="LNFP01000696">
    <property type="protein sequence ID" value="KUF90254.1"/>
    <property type="molecule type" value="Genomic_DNA"/>
</dbReference>
<keyword evidence="2" id="KW-1133">Transmembrane helix</keyword>
<feature type="transmembrane region" description="Helical" evidence="2">
    <location>
        <begin position="611"/>
        <end position="630"/>
    </location>
</feature>
<dbReference type="PANTHER" id="PTHR11319">
    <property type="entry name" value="G PROTEIN-COUPLED RECEPTOR-RELATED"/>
    <property type="match status" value="1"/>
</dbReference>
<feature type="transmembrane region" description="Helical" evidence="2">
    <location>
        <begin position="302"/>
        <end position="325"/>
    </location>
</feature>
<feature type="compositionally biased region" description="Basic and acidic residues" evidence="1">
    <location>
        <begin position="823"/>
        <end position="833"/>
    </location>
</feature>
<feature type="transmembrane region" description="Helical" evidence="2">
    <location>
        <begin position="337"/>
        <end position="356"/>
    </location>
</feature>
<feature type="region of interest" description="Disordered" evidence="1">
    <location>
        <begin position="763"/>
        <end position="833"/>
    </location>
</feature>
<dbReference type="AlphaFoldDB" id="A0A0W8D1I9"/>
<sequence>MPNQPDANGANAITIKGTDFGCFPNDAITISFASTDTVQPISRKLGAASSMSDLETAFHGESYRQLAETTTPADATNTSSNSTGTIVWNSSSELIWYPPKTKAGITSITLSVGGNVMSASSQTQLKFQCSPGYYRTSTEFCDECPEGATCAGGDEMPLAKPGYWREGEVVFACDPMYACLGANRCAVGYMDIRCGECEKNYHKLNAECNLCPDNKWGSVAIVVICLGVASIVSYLLTRKGVSLGLLSIGIDYFQTLSIFGNARISWPASLINLFSTLSAFNLNLELIAPECFAFQVSFVNKWFIIELFPLVVAATSLGIFAALYAYKRFIKRRRTRLTSHLPQLFGSTLVMMYYLFLYLTRTTLDVFNCVGTIPSDGKLYMVAIYTQCFKPGGIHMQLFPFAVLAFVVYSLGYPLFVLLTLSRNRALVMEDQLLRAMQRGTSRRTNPNCWVFRKKFSKLYYQFKPDYWYWMVLIILRKFLLAGIGLLFRQDPVFQLATATFVLFVNYALQVRCRPYMSAYETQRVLADYAKRVLLETRRAKAKGEAFIQPAHLRLEMHASTVTAWKSGHGDHGGSGVAGSAASPGIRGANEAILASQEPQNLVGYLWDHNTVEACLLFSASLVLLAGVMFESGRLGSSETGFTSASAQMLAIATTMLVVVSCVYFALVLITELVVALRPDYYKRITRVQKVFSSPRRHLKDDTETDHSKHRPAGDDDSDNDDDDELEMVATMTQNPLHFNRALAGARGRAMRARERDALAALQDIQRRGSNPRRNSPQHQSERGVLSDEENVSRRRRSQRRRGTKRDENLMAELTSAIEETDDVNKQRRGADD</sequence>
<accession>A0A0W8D1I9</accession>
<keyword evidence="2" id="KW-0472">Membrane</keyword>
<name>A0A0W8D1I9_PHYNI</name>
<feature type="transmembrane region" description="Helical" evidence="2">
    <location>
        <begin position="467"/>
        <end position="487"/>
    </location>
</feature>
<feature type="transmembrane region" description="Helical" evidence="2">
    <location>
        <begin position="216"/>
        <end position="236"/>
    </location>
</feature>
<reference evidence="3 4" key="1">
    <citation type="submission" date="2015-11" db="EMBL/GenBank/DDBJ databases">
        <title>Genomes and virulence difference between two physiological races of Phytophthora nicotianae.</title>
        <authorList>
            <person name="Liu H."/>
            <person name="Ma X."/>
            <person name="Yu H."/>
            <person name="Fang D."/>
            <person name="Li Y."/>
            <person name="Wang X."/>
            <person name="Wang W."/>
            <person name="Dong Y."/>
            <person name="Xiao B."/>
        </authorList>
    </citation>
    <scope>NUCLEOTIDE SEQUENCE [LARGE SCALE GENOMIC DNA]</scope>
    <source>
        <strain evidence="4">race 1</strain>
    </source>
</reference>
<organism evidence="3 4">
    <name type="scientific">Phytophthora nicotianae</name>
    <name type="common">Potato buckeye rot agent</name>
    <name type="synonym">Phytophthora parasitica</name>
    <dbReference type="NCBI Taxonomy" id="4792"/>
    <lineage>
        <taxon>Eukaryota</taxon>
        <taxon>Sar</taxon>
        <taxon>Stramenopiles</taxon>
        <taxon>Oomycota</taxon>
        <taxon>Peronosporomycetes</taxon>
        <taxon>Peronosporales</taxon>
        <taxon>Peronosporaceae</taxon>
        <taxon>Phytophthora</taxon>
    </lineage>
</organism>